<evidence type="ECO:0000259" key="2">
    <source>
        <dbReference type="Pfam" id="PF04892"/>
    </source>
</evidence>
<dbReference type="InterPro" id="IPR006976">
    <property type="entry name" value="VanZ-like"/>
</dbReference>
<keyword evidence="1" id="KW-0472">Membrane</keyword>
<dbReference type="Pfam" id="PF04892">
    <property type="entry name" value="VanZ"/>
    <property type="match status" value="1"/>
</dbReference>
<protein>
    <recommendedName>
        <fullName evidence="2">VanZ-like domain-containing protein</fullName>
    </recommendedName>
</protein>
<dbReference type="PANTHER" id="PTHR28008">
    <property type="entry name" value="DOMAIN PROTEIN, PUTATIVE (AFU_ORTHOLOGUE AFUA_3G10980)-RELATED"/>
    <property type="match status" value="1"/>
</dbReference>
<dbReference type="RefSeq" id="WP_188436255.1">
    <property type="nucleotide sequence ID" value="NZ_BMCM01000002.1"/>
</dbReference>
<evidence type="ECO:0000313" key="3">
    <source>
        <dbReference type="EMBL" id="GGD75595.1"/>
    </source>
</evidence>
<sequence>MENASHRRTRTWVIIGLVVYLLIVVAVLVLPVSYSAIVTAIGDWLRNELGIGGFGTGWIEFATNVLMFAPLGFLLTLLFQHSWRGVVLAFVFSACAELAQFVIPSRQPSLRDIVANVLGAALGAFLAWLIVLRRRKRRP</sequence>
<feature type="transmembrane region" description="Helical" evidence="1">
    <location>
        <begin position="57"/>
        <end position="79"/>
    </location>
</feature>
<reference evidence="4" key="1">
    <citation type="journal article" date="2019" name="Int. J. Syst. Evol. Microbiol.">
        <title>The Global Catalogue of Microorganisms (GCM) 10K type strain sequencing project: providing services to taxonomists for standard genome sequencing and annotation.</title>
        <authorList>
            <consortium name="The Broad Institute Genomics Platform"/>
            <consortium name="The Broad Institute Genome Sequencing Center for Infectious Disease"/>
            <person name="Wu L."/>
            <person name="Ma J."/>
        </authorList>
    </citation>
    <scope>NUCLEOTIDE SEQUENCE [LARGE SCALE GENOMIC DNA]</scope>
    <source>
        <strain evidence="4">CCM 7640</strain>
    </source>
</reference>
<name>A0ABQ1RN95_9MICO</name>
<keyword evidence="4" id="KW-1185">Reference proteome</keyword>
<evidence type="ECO:0000313" key="4">
    <source>
        <dbReference type="Proteomes" id="UP000629365"/>
    </source>
</evidence>
<feature type="transmembrane region" description="Helical" evidence="1">
    <location>
        <begin position="113"/>
        <end position="132"/>
    </location>
</feature>
<organism evidence="3 4">
    <name type="scientific">Microbacterium murale</name>
    <dbReference type="NCBI Taxonomy" id="1081040"/>
    <lineage>
        <taxon>Bacteria</taxon>
        <taxon>Bacillati</taxon>
        <taxon>Actinomycetota</taxon>
        <taxon>Actinomycetes</taxon>
        <taxon>Micrococcales</taxon>
        <taxon>Microbacteriaceae</taxon>
        <taxon>Microbacterium</taxon>
    </lineage>
</organism>
<accession>A0ABQ1RN95</accession>
<gene>
    <name evidence="3" type="ORF">GCM10007269_18340</name>
</gene>
<keyword evidence="1" id="KW-1133">Transmembrane helix</keyword>
<evidence type="ECO:0000256" key="1">
    <source>
        <dbReference type="SAM" id="Phobius"/>
    </source>
</evidence>
<dbReference type="EMBL" id="BMCM01000002">
    <property type="protein sequence ID" value="GGD75595.1"/>
    <property type="molecule type" value="Genomic_DNA"/>
</dbReference>
<comment type="caution">
    <text evidence="3">The sequence shown here is derived from an EMBL/GenBank/DDBJ whole genome shotgun (WGS) entry which is preliminary data.</text>
</comment>
<feature type="transmembrane region" description="Helical" evidence="1">
    <location>
        <begin position="12"/>
        <end position="37"/>
    </location>
</feature>
<dbReference type="PANTHER" id="PTHR28008:SF1">
    <property type="entry name" value="DOMAIN PROTEIN, PUTATIVE (AFU_ORTHOLOGUE AFUA_3G10980)-RELATED"/>
    <property type="match status" value="1"/>
</dbReference>
<dbReference type="Proteomes" id="UP000629365">
    <property type="component" value="Unassembled WGS sequence"/>
</dbReference>
<feature type="transmembrane region" description="Helical" evidence="1">
    <location>
        <begin position="86"/>
        <end position="107"/>
    </location>
</feature>
<keyword evidence="1" id="KW-0812">Transmembrane</keyword>
<proteinExistence type="predicted"/>
<feature type="domain" description="VanZ-like" evidence="2">
    <location>
        <begin position="18"/>
        <end position="130"/>
    </location>
</feature>